<accession>A0A0C3MDR1</accession>
<dbReference type="HOGENOM" id="CLU_142626_0_0_1"/>
<dbReference type="EMBL" id="KN822959">
    <property type="protein sequence ID" value="KIO31882.1"/>
    <property type="molecule type" value="Genomic_DNA"/>
</dbReference>
<dbReference type="PANTHER" id="PTHR13495">
    <property type="entry name" value="NEFA-INTERACTING NUCLEAR PROTEIN NIP30"/>
    <property type="match status" value="1"/>
</dbReference>
<reference evidence="4 5" key="1">
    <citation type="submission" date="2014-04" db="EMBL/GenBank/DDBJ databases">
        <authorList>
            <consortium name="DOE Joint Genome Institute"/>
            <person name="Kuo A."/>
            <person name="Girlanda M."/>
            <person name="Perotto S."/>
            <person name="Kohler A."/>
            <person name="Nagy L.G."/>
            <person name="Floudas D."/>
            <person name="Copeland A."/>
            <person name="Barry K.W."/>
            <person name="Cichocki N."/>
            <person name="Veneault-Fourrey C."/>
            <person name="LaButti K."/>
            <person name="Lindquist E.A."/>
            <person name="Lipzen A."/>
            <person name="Lundell T."/>
            <person name="Morin E."/>
            <person name="Murat C."/>
            <person name="Sun H."/>
            <person name="Tunlid A."/>
            <person name="Henrissat B."/>
            <person name="Grigoriev I.V."/>
            <person name="Hibbett D.S."/>
            <person name="Martin F."/>
            <person name="Nordberg H.P."/>
            <person name="Cantor M.N."/>
            <person name="Hua S.X."/>
        </authorList>
    </citation>
    <scope>NUCLEOTIDE SEQUENCE [LARGE SCALE GENOMIC DNA]</scope>
    <source>
        <strain evidence="4 5">MUT 4182</strain>
    </source>
</reference>
<sequence length="133" mass="15127">MEEGIPSMSTGAVGSRFVSQTEIDAANATRDEQWKAAYARIGQEPPPRPAEDYDGRSLFERLQEQKTLKQEQWDDKMKLSNQFRGIDEEDSAFLAQVQDDRVEQEKLKKKQEADELAAFRVSVSLLRASMDAD</sequence>
<reference evidence="5" key="2">
    <citation type="submission" date="2015-01" db="EMBL/GenBank/DDBJ databases">
        <title>Evolutionary Origins and Diversification of the Mycorrhizal Mutualists.</title>
        <authorList>
            <consortium name="DOE Joint Genome Institute"/>
            <consortium name="Mycorrhizal Genomics Consortium"/>
            <person name="Kohler A."/>
            <person name="Kuo A."/>
            <person name="Nagy L.G."/>
            <person name="Floudas D."/>
            <person name="Copeland A."/>
            <person name="Barry K.W."/>
            <person name="Cichocki N."/>
            <person name="Veneault-Fourrey C."/>
            <person name="LaButti K."/>
            <person name="Lindquist E.A."/>
            <person name="Lipzen A."/>
            <person name="Lundell T."/>
            <person name="Morin E."/>
            <person name="Murat C."/>
            <person name="Riley R."/>
            <person name="Ohm R."/>
            <person name="Sun H."/>
            <person name="Tunlid A."/>
            <person name="Henrissat B."/>
            <person name="Grigoriev I.V."/>
            <person name="Hibbett D.S."/>
            <person name="Martin F."/>
        </authorList>
    </citation>
    <scope>NUCLEOTIDE SEQUENCE [LARGE SCALE GENOMIC DNA]</scope>
    <source>
        <strain evidence="5">MUT 4182</strain>
    </source>
</reference>
<dbReference type="PANTHER" id="PTHR13495:SF0">
    <property type="entry name" value="PSME3-INTERACTING PROTEIN"/>
    <property type="match status" value="1"/>
</dbReference>
<feature type="domain" description="FAM192A/Fyv6 N-terminal" evidence="3">
    <location>
        <begin position="17"/>
        <end position="120"/>
    </location>
</feature>
<dbReference type="InterPro" id="IPR039845">
    <property type="entry name" value="FAM192A"/>
</dbReference>
<dbReference type="Pfam" id="PF10187">
    <property type="entry name" value="FAM192A_Fyv6_N"/>
    <property type="match status" value="1"/>
</dbReference>
<evidence type="ECO:0000256" key="1">
    <source>
        <dbReference type="ARBA" id="ARBA00004123"/>
    </source>
</evidence>
<evidence type="ECO:0000259" key="3">
    <source>
        <dbReference type="Pfam" id="PF10187"/>
    </source>
</evidence>
<organism evidence="4 5">
    <name type="scientific">Tulasnella calospora MUT 4182</name>
    <dbReference type="NCBI Taxonomy" id="1051891"/>
    <lineage>
        <taxon>Eukaryota</taxon>
        <taxon>Fungi</taxon>
        <taxon>Dikarya</taxon>
        <taxon>Basidiomycota</taxon>
        <taxon>Agaricomycotina</taxon>
        <taxon>Agaricomycetes</taxon>
        <taxon>Cantharellales</taxon>
        <taxon>Tulasnellaceae</taxon>
        <taxon>Tulasnella</taxon>
    </lineage>
</organism>
<dbReference type="InterPro" id="IPR019331">
    <property type="entry name" value="FAM192A/Fyv6_N"/>
</dbReference>
<dbReference type="GO" id="GO:0005634">
    <property type="term" value="C:nucleus"/>
    <property type="evidence" value="ECO:0007669"/>
    <property type="project" value="UniProtKB-SubCell"/>
</dbReference>
<dbReference type="AlphaFoldDB" id="A0A0C3MDR1"/>
<comment type="subcellular location">
    <subcellularLocation>
        <location evidence="1">Nucleus</location>
    </subcellularLocation>
</comment>
<proteinExistence type="predicted"/>
<evidence type="ECO:0000256" key="2">
    <source>
        <dbReference type="ARBA" id="ARBA00023242"/>
    </source>
</evidence>
<dbReference type="STRING" id="1051891.A0A0C3MDR1"/>
<evidence type="ECO:0000313" key="5">
    <source>
        <dbReference type="Proteomes" id="UP000054248"/>
    </source>
</evidence>
<keyword evidence="5" id="KW-1185">Reference proteome</keyword>
<protein>
    <recommendedName>
        <fullName evidence="3">FAM192A/Fyv6 N-terminal domain-containing protein</fullName>
    </recommendedName>
</protein>
<keyword evidence="2" id="KW-0539">Nucleus</keyword>
<evidence type="ECO:0000313" key="4">
    <source>
        <dbReference type="EMBL" id="KIO31882.1"/>
    </source>
</evidence>
<gene>
    <name evidence="4" type="ORF">M407DRAFT_121732</name>
</gene>
<dbReference type="OrthoDB" id="75720at2759"/>
<dbReference type="Proteomes" id="UP000054248">
    <property type="component" value="Unassembled WGS sequence"/>
</dbReference>
<name>A0A0C3MDR1_9AGAM</name>